<gene>
    <name evidence="2" type="ORF">g.11123</name>
</gene>
<name>A0A2S2PKT3_SCHGA</name>
<evidence type="ECO:0000313" key="2">
    <source>
        <dbReference type="EMBL" id="MBY30007.1"/>
    </source>
</evidence>
<protein>
    <submittedName>
        <fullName evidence="2">Uncharacterized protein</fullName>
    </submittedName>
</protein>
<dbReference type="AlphaFoldDB" id="A0A2S2PKT3"/>
<proteinExistence type="predicted"/>
<keyword evidence="1" id="KW-0812">Transmembrane</keyword>
<feature type="transmembrane region" description="Helical" evidence="1">
    <location>
        <begin position="16"/>
        <end position="40"/>
    </location>
</feature>
<accession>A0A2S2PKT3</accession>
<dbReference type="EMBL" id="GGMR01017388">
    <property type="protein sequence ID" value="MBY30007.1"/>
    <property type="molecule type" value="Transcribed_RNA"/>
</dbReference>
<keyword evidence="1" id="KW-0472">Membrane</keyword>
<keyword evidence="1" id="KW-1133">Transmembrane helix</keyword>
<reference evidence="2" key="1">
    <citation type="submission" date="2018-04" db="EMBL/GenBank/DDBJ databases">
        <title>Transcriptome of Schizaphis graminum biotype I.</title>
        <authorList>
            <person name="Scully E.D."/>
            <person name="Geib S.M."/>
            <person name="Palmer N.A."/>
            <person name="Koch K."/>
            <person name="Bradshaw J."/>
            <person name="Heng-Moss T."/>
            <person name="Sarath G."/>
        </authorList>
    </citation>
    <scope>NUCLEOTIDE SEQUENCE</scope>
</reference>
<organism evidence="2">
    <name type="scientific">Schizaphis graminum</name>
    <name type="common">Green bug aphid</name>
    <dbReference type="NCBI Taxonomy" id="13262"/>
    <lineage>
        <taxon>Eukaryota</taxon>
        <taxon>Metazoa</taxon>
        <taxon>Ecdysozoa</taxon>
        <taxon>Arthropoda</taxon>
        <taxon>Hexapoda</taxon>
        <taxon>Insecta</taxon>
        <taxon>Pterygota</taxon>
        <taxon>Neoptera</taxon>
        <taxon>Paraneoptera</taxon>
        <taxon>Hemiptera</taxon>
        <taxon>Sternorrhyncha</taxon>
        <taxon>Aphidomorpha</taxon>
        <taxon>Aphidoidea</taxon>
        <taxon>Aphididae</taxon>
        <taxon>Aphidini</taxon>
        <taxon>Schizaphis</taxon>
    </lineage>
</organism>
<evidence type="ECO:0000256" key="1">
    <source>
        <dbReference type="SAM" id="Phobius"/>
    </source>
</evidence>
<sequence>MRSASAVAVVMARETVFIFINIIMPTRAFFTVVSLIVFFCHPLPPPRFVGNELINGQRRVVRRFIDGPEELNVTCYYFVRVWARVVDLALYGRRRRQPATCDVYRNERLYDNHCAAFTRTIIIL</sequence>